<proteinExistence type="predicted"/>
<accession>A0A3R7CN40</accession>
<evidence type="ECO:0000313" key="2">
    <source>
        <dbReference type="Proteomes" id="UP000285430"/>
    </source>
</evidence>
<evidence type="ECO:0008006" key="3">
    <source>
        <dbReference type="Google" id="ProtNLM"/>
    </source>
</evidence>
<reference evidence="1 2" key="1">
    <citation type="submission" date="2018-08" db="EMBL/GenBank/DDBJ databases">
        <title>Aphanomyces genome sequencing and annotation.</title>
        <authorList>
            <person name="Minardi D."/>
            <person name="Oidtmann B."/>
            <person name="Van Der Giezen M."/>
            <person name="Studholme D.J."/>
        </authorList>
    </citation>
    <scope>NUCLEOTIDE SEQUENCE [LARGE SCALE GENOMIC DNA]</scope>
    <source>
        <strain evidence="1 2">Da</strain>
    </source>
</reference>
<organism evidence="1 2">
    <name type="scientific">Aphanomyces astaci</name>
    <name type="common">Crayfish plague agent</name>
    <dbReference type="NCBI Taxonomy" id="112090"/>
    <lineage>
        <taxon>Eukaryota</taxon>
        <taxon>Sar</taxon>
        <taxon>Stramenopiles</taxon>
        <taxon>Oomycota</taxon>
        <taxon>Saprolegniomycetes</taxon>
        <taxon>Saprolegniales</taxon>
        <taxon>Verrucalvaceae</taxon>
        <taxon>Aphanomyces</taxon>
    </lineage>
</organism>
<evidence type="ECO:0000313" key="1">
    <source>
        <dbReference type="EMBL" id="RHZ31265.1"/>
    </source>
</evidence>
<protein>
    <recommendedName>
        <fullName evidence="3">MULE transposase domain-containing protein</fullName>
    </recommendedName>
</protein>
<sequence length="112" mass="12591">GKFHPVAFFLIGRESTDEYEWAMKQLMAVYETVLGSCLQLHYVMADAALTPVGALKTLQSQLGIKVILMCFYHFVACVNRRLGVVPISVKALVARYLFKMHVSRSVGECQLH</sequence>
<name>A0A3R7CN40_APHAT</name>
<dbReference type="Proteomes" id="UP000285430">
    <property type="component" value="Unassembled WGS sequence"/>
</dbReference>
<dbReference type="AlphaFoldDB" id="A0A3R7CN40"/>
<comment type="caution">
    <text evidence="1">The sequence shown here is derived from an EMBL/GenBank/DDBJ whole genome shotgun (WGS) entry which is preliminary data.</text>
</comment>
<gene>
    <name evidence="1" type="ORF">DYB37_013726</name>
</gene>
<feature type="non-terminal residue" evidence="1">
    <location>
        <position position="1"/>
    </location>
</feature>
<dbReference type="EMBL" id="QUTH01001241">
    <property type="protein sequence ID" value="RHZ31265.1"/>
    <property type="molecule type" value="Genomic_DNA"/>
</dbReference>